<dbReference type="PROSITE" id="PS51299">
    <property type="entry name" value="HTH_APSES"/>
    <property type="match status" value="1"/>
</dbReference>
<feature type="compositionally biased region" description="Basic residues" evidence="1">
    <location>
        <begin position="162"/>
        <end position="171"/>
    </location>
</feature>
<keyword evidence="3" id="KW-0238">DNA-binding</keyword>
<dbReference type="SUPFAM" id="SSF54616">
    <property type="entry name" value="DNA-binding domain of Mlu1-box binding protein MBP1"/>
    <property type="match status" value="1"/>
</dbReference>
<dbReference type="Proteomes" id="UP000053815">
    <property type="component" value="Unassembled WGS sequence"/>
</dbReference>
<accession>A0A0C9LUD4</accession>
<feature type="compositionally biased region" description="Polar residues" evidence="1">
    <location>
        <begin position="333"/>
        <end position="343"/>
    </location>
</feature>
<dbReference type="OrthoDB" id="5562739at2759"/>
<dbReference type="STRING" id="91626.A0A0C9LUD4"/>
<evidence type="ECO:0000313" key="4">
    <source>
        <dbReference type="Proteomes" id="UP000053815"/>
    </source>
</evidence>
<dbReference type="PANTHER" id="PTHR43828:SF5">
    <property type="entry name" value="TRANSCRIPTIONAL REPRESSOR XBP1"/>
    <property type="match status" value="1"/>
</dbReference>
<reference evidence="3" key="1">
    <citation type="submission" date="2014-09" db="EMBL/GenBank/DDBJ databases">
        <title>Draft genome sequence of an oleaginous Mucoromycotina fungus Mucor ambiguus NBRC6742.</title>
        <authorList>
            <person name="Takeda I."/>
            <person name="Yamane N."/>
            <person name="Morita T."/>
            <person name="Tamano K."/>
            <person name="Machida M."/>
            <person name="Baker S."/>
            <person name="Koike H."/>
        </authorList>
    </citation>
    <scope>NUCLEOTIDE SEQUENCE</scope>
    <source>
        <strain evidence="3">NBRC 6742</strain>
    </source>
</reference>
<dbReference type="InterPro" id="IPR051642">
    <property type="entry name" value="SWI6-like"/>
</dbReference>
<protein>
    <submittedName>
        <fullName evidence="3">DNA-binding domain of Mlu1-box binding protein MBP1</fullName>
    </submittedName>
</protein>
<gene>
    <name evidence="3" type="ORF">MAM1_0074c04295</name>
</gene>
<dbReference type="EMBL" id="DF836363">
    <property type="protein sequence ID" value="GAN04830.1"/>
    <property type="molecule type" value="Genomic_DNA"/>
</dbReference>
<evidence type="ECO:0000313" key="3">
    <source>
        <dbReference type="EMBL" id="GAN04830.1"/>
    </source>
</evidence>
<organism evidence="3">
    <name type="scientific">Mucor ambiguus</name>
    <dbReference type="NCBI Taxonomy" id="91626"/>
    <lineage>
        <taxon>Eukaryota</taxon>
        <taxon>Fungi</taxon>
        <taxon>Fungi incertae sedis</taxon>
        <taxon>Mucoromycota</taxon>
        <taxon>Mucoromycotina</taxon>
        <taxon>Mucoromycetes</taxon>
        <taxon>Mucorales</taxon>
        <taxon>Mucorineae</taxon>
        <taxon>Mucoraceae</taxon>
        <taxon>Mucor</taxon>
    </lineage>
</organism>
<name>A0A0C9LUD4_9FUNG</name>
<feature type="domain" description="HTH APSES-type" evidence="2">
    <location>
        <begin position="33"/>
        <end position="143"/>
    </location>
</feature>
<dbReference type="GO" id="GO:0030907">
    <property type="term" value="C:MBF transcription complex"/>
    <property type="evidence" value="ECO:0007669"/>
    <property type="project" value="TreeGrafter"/>
</dbReference>
<dbReference type="GO" id="GO:0033309">
    <property type="term" value="C:SBF transcription complex"/>
    <property type="evidence" value="ECO:0007669"/>
    <property type="project" value="TreeGrafter"/>
</dbReference>
<dbReference type="GO" id="GO:0003677">
    <property type="term" value="F:DNA binding"/>
    <property type="evidence" value="ECO:0007669"/>
    <property type="project" value="UniProtKB-KW"/>
</dbReference>
<proteinExistence type="predicted"/>
<feature type="compositionally biased region" description="Polar residues" evidence="1">
    <location>
        <begin position="172"/>
        <end position="209"/>
    </location>
</feature>
<dbReference type="AlphaFoldDB" id="A0A0C9LUD4"/>
<dbReference type="InterPro" id="IPR036887">
    <property type="entry name" value="HTH_APSES_sf"/>
</dbReference>
<dbReference type="Gene3D" id="3.10.260.10">
    <property type="entry name" value="Transcription regulator HTH, APSES-type DNA-binding domain"/>
    <property type="match status" value="1"/>
</dbReference>
<feature type="region of interest" description="Disordered" evidence="1">
    <location>
        <begin position="323"/>
        <end position="352"/>
    </location>
</feature>
<dbReference type="GO" id="GO:0000981">
    <property type="term" value="F:DNA-binding transcription factor activity, RNA polymerase II-specific"/>
    <property type="evidence" value="ECO:0007669"/>
    <property type="project" value="UniProtKB-ARBA"/>
</dbReference>
<evidence type="ECO:0000259" key="2">
    <source>
        <dbReference type="PROSITE" id="PS51299"/>
    </source>
</evidence>
<sequence length="428" mass="48732">MIENKKNLSDNDCLMYRPFQSENERNIYIKRDHYSTSLDPRGYIPVYEYIINGTPIMWDRETGYVHFTGIWKALGNSKSDIVKMVDSNPELGTKKIRGGFLRIQGTWIPYDYAHLLCKRTAWNIRKELVPIFGQRFALEALRPDHEDYGCLLLDPKSKSHAFKKASYHQKQQRNTTMRQKPYTKQQTSKRNSLRNTISKPLKAKNTTPFKQQQQQKKKLNSQIASSMSVTRLLNSQQAMSVEKGIRYHEEEMEEMEEEEDDDLLTLSDESSLSSFESTSVAAPFPTFRVIQTYPPEDWSNQCGNHSTTGSSGPLLPPICNLTEQQQQQQQQQKLPSIDTSSPNMMMMDSGSSASSISSSPSLVWSSSPMKSPVAPTHVAQDIIDTISATILLQRLSQDDGARPFKPLESSVIPSKVIVGRQEFTICWD</sequence>
<dbReference type="InterPro" id="IPR003163">
    <property type="entry name" value="Tscrpt_reg_HTH_APSES-type"/>
</dbReference>
<dbReference type="PANTHER" id="PTHR43828">
    <property type="entry name" value="ASPARAGINASE"/>
    <property type="match status" value="1"/>
</dbReference>
<evidence type="ECO:0000256" key="1">
    <source>
        <dbReference type="SAM" id="MobiDB-lite"/>
    </source>
</evidence>
<feature type="region of interest" description="Disordered" evidence="1">
    <location>
        <begin position="162"/>
        <end position="222"/>
    </location>
</feature>
<keyword evidence="4" id="KW-1185">Reference proteome</keyword>